<accession>A0AAW3SVL3</accession>
<reference evidence="1 2" key="1">
    <citation type="submission" date="2020-07" db="EMBL/GenBank/DDBJ databases">
        <title>Characterization of Pectobacterium aroidearum strains causing soft rot on Amorphophallus konjac.</title>
        <authorList>
            <person name="Xie H."/>
        </authorList>
    </citation>
    <scope>NUCLEOTIDE SEQUENCE [LARGE SCALE GENOMIC DNA]</scope>
    <source>
        <strain evidence="1 2">MY7</strain>
    </source>
</reference>
<evidence type="ECO:0000313" key="1">
    <source>
        <dbReference type="EMBL" id="MBA5205756.1"/>
    </source>
</evidence>
<sequence length="209" mass="24520">MNRKAKIFNRYTDLTALIDISSKKLIFLLDPTFWDDKNDVFFISKYKEKNRLTTFLALCFIKKYEAYHHWSVFASGGSGVCIRFKRYGLIHFLGGFSSVKFKEIKYKEITEVRNYGFSLNESLFLKIMSYKDEQEFFAIYESGNIEKIKEVPLYLSINYRIVLSTWLPDALIDTIKKTIKWINGCEKIKAHKTTLPSNVNWLSAVDKLV</sequence>
<protein>
    <submittedName>
        <fullName evidence="1">DUF2971 domain-containing protein</fullName>
    </submittedName>
</protein>
<dbReference type="Proteomes" id="UP000557749">
    <property type="component" value="Unassembled WGS sequence"/>
</dbReference>
<organism evidence="1 2">
    <name type="scientific">Pectobacterium aroidearum</name>
    <dbReference type="NCBI Taxonomy" id="1201031"/>
    <lineage>
        <taxon>Bacteria</taxon>
        <taxon>Pseudomonadati</taxon>
        <taxon>Pseudomonadota</taxon>
        <taxon>Gammaproteobacteria</taxon>
        <taxon>Enterobacterales</taxon>
        <taxon>Pectobacteriaceae</taxon>
        <taxon>Pectobacterium</taxon>
    </lineage>
</organism>
<dbReference type="AlphaFoldDB" id="A0AAW3SVL3"/>
<dbReference type="EMBL" id="JACERJ010000013">
    <property type="protein sequence ID" value="MBA5205756.1"/>
    <property type="molecule type" value="Genomic_DNA"/>
</dbReference>
<comment type="caution">
    <text evidence="1">The sequence shown here is derived from an EMBL/GenBank/DDBJ whole genome shotgun (WGS) entry which is preliminary data.</text>
</comment>
<evidence type="ECO:0000313" key="2">
    <source>
        <dbReference type="Proteomes" id="UP000557749"/>
    </source>
</evidence>
<name>A0AAW3SVL3_9GAMM</name>
<gene>
    <name evidence="1" type="ORF">H2Y57_18935</name>
</gene>
<proteinExistence type="predicted"/>